<dbReference type="Pfam" id="PF02627">
    <property type="entry name" value="CMD"/>
    <property type="match status" value="1"/>
</dbReference>
<evidence type="ECO:0000313" key="2">
    <source>
        <dbReference type="EMBL" id="MDP9890973.1"/>
    </source>
</evidence>
<dbReference type="PANTHER" id="PTHR34846">
    <property type="entry name" value="4-CARBOXYMUCONOLACTONE DECARBOXYLASE FAMILY PROTEIN (AFU_ORTHOLOGUE AFUA_6G11590)"/>
    <property type="match status" value="1"/>
</dbReference>
<feature type="domain" description="Carboxymuconolactone decarboxylase-like" evidence="1">
    <location>
        <begin position="30"/>
        <end position="88"/>
    </location>
</feature>
<dbReference type="Proteomes" id="UP001242045">
    <property type="component" value="Unassembled WGS sequence"/>
</dbReference>
<organism evidence="2 3">
    <name type="scientific">Variovorax boronicumulans</name>
    <dbReference type="NCBI Taxonomy" id="436515"/>
    <lineage>
        <taxon>Bacteria</taxon>
        <taxon>Pseudomonadati</taxon>
        <taxon>Pseudomonadota</taxon>
        <taxon>Betaproteobacteria</taxon>
        <taxon>Burkholderiales</taxon>
        <taxon>Comamonadaceae</taxon>
        <taxon>Variovorax</taxon>
    </lineage>
</organism>
<dbReference type="SUPFAM" id="SSF69118">
    <property type="entry name" value="AhpD-like"/>
    <property type="match status" value="1"/>
</dbReference>
<accession>A0AAW8CTC6</accession>
<dbReference type="GO" id="GO:0051920">
    <property type="term" value="F:peroxiredoxin activity"/>
    <property type="evidence" value="ECO:0007669"/>
    <property type="project" value="InterPro"/>
</dbReference>
<evidence type="ECO:0000259" key="1">
    <source>
        <dbReference type="Pfam" id="PF02627"/>
    </source>
</evidence>
<dbReference type="RefSeq" id="WP_307683463.1">
    <property type="nucleotide sequence ID" value="NZ_JAUSRD010000001.1"/>
</dbReference>
<reference evidence="2" key="1">
    <citation type="submission" date="2023-07" db="EMBL/GenBank/DDBJ databases">
        <title>Sorghum-associated microbial communities from plants grown in Nebraska, USA.</title>
        <authorList>
            <person name="Schachtman D."/>
        </authorList>
    </citation>
    <scope>NUCLEOTIDE SEQUENCE</scope>
    <source>
        <strain evidence="2">DS3754</strain>
    </source>
</reference>
<dbReference type="Gene3D" id="1.20.1290.10">
    <property type="entry name" value="AhpD-like"/>
    <property type="match status" value="1"/>
</dbReference>
<gene>
    <name evidence="2" type="ORF">J2W31_000069</name>
</gene>
<dbReference type="AlphaFoldDB" id="A0AAW8CTC6"/>
<comment type="caution">
    <text evidence="2">The sequence shown here is derived from an EMBL/GenBank/DDBJ whole genome shotgun (WGS) entry which is preliminary data.</text>
</comment>
<name>A0AAW8CTC6_9BURK</name>
<evidence type="ECO:0000313" key="3">
    <source>
        <dbReference type="Proteomes" id="UP001242045"/>
    </source>
</evidence>
<dbReference type="PANTHER" id="PTHR34846:SF10">
    <property type="entry name" value="CYTOPLASMIC PROTEIN"/>
    <property type="match status" value="1"/>
</dbReference>
<dbReference type="EMBL" id="JAUSRD010000001">
    <property type="protein sequence ID" value="MDP9890973.1"/>
    <property type="molecule type" value="Genomic_DNA"/>
</dbReference>
<sequence>MSPPAPHQAAVDLIHRCIERCGLCLGLVGLARLRVAQVHGCDARIDAHFLSLIDAGFSIEKLVLVSDWREAGAALQPQEQAVLSWAEALARRGSTPAPDALYQEVLALMGQEALVGLSLAIALENALSQSFQTPAQAGHRLQPHVVGKDRP</sequence>
<dbReference type="InterPro" id="IPR003779">
    <property type="entry name" value="CMD-like"/>
</dbReference>
<protein>
    <submittedName>
        <fullName evidence="2">Alkylhydroperoxidase family enzyme</fullName>
    </submittedName>
</protein>
<dbReference type="InterPro" id="IPR029032">
    <property type="entry name" value="AhpD-like"/>
</dbReference>
<proteinExistence type="predicted"/>